<dbReference type="STRING" id="1168034.FH5T_10025"/>
<dbReference type="OrthoDB" id="5772090at2"/>
<evidence type="ECO:0008006" key="5">
    <source>
        <dbReference type="Google" id="ProtNLM"/>
    </source>
</evidence>
<evidence type="ECO:0000313" key="2">
    <source>
        <dbReference type="EMBL" id="SET18397.1"/>
    </source>
</evidence>
<reference evidence="2 4" key="2">
    <citation type="submission" date="2016-10" db="EMBL/GenBank/DDBJ databases">
        <authorList>
            <person name="de Groot N.N."/>
        </authorList>
    </citation>
    <scope>NUCLEOTIDE SEQUENCE [LARGE SCALE GENOMIC DNA]</scope>
    <source>
        <strain evidence="2 4">DSM 25947</strain>
    </source>
</reference>
<accession>X5DMQ8</accession>
<dbReference type="Proteomes" id="UP000181981">
    <property type="component" value="Unassembled WGS sequence"/>
</dbReference>
<evidence type="ECO:0000313" key="4">
    <source>
        <dbReference type="Proteomes" id="UP000181981"/>
    </source>
</evidence>
<dbReference type="Proteomes" id="UP000023772">
    <property type="component" value="Chromosome"/>
</dbReference>
<protein>
    <recommendedName>
        <fullName evidence="5">Addiction module component</fullName>
    </recommendedName>
</protein>
<reference evidence="1 3" key="1">
    <citation type="submission" date="2014-03" db="EMBL/GenBank/DDBJ databases">
        <title>Complete genome sequence of a deeply braunched marine Bacteroidia bacterium Draconibacterium orientale type strain FH5T.</title>
        <authorList>
            <person name="Li X."/>
            <person name="Wang X."/>
            <person name="Xie Z."/>
            <person name="Du Z."/>
            <person name="Chen G."/>
        </authorList>
    </citation>
    <scope>NUCLEOTIDE SEQUENCE [LARGE SCALE GENOMIC DNA]</scope>
    <source>
        <strain evidence="1 3">FH5</strain>
    </source>
</reference>
<name>X5DMQ8_9BACT</name>
<dbReference type="HOGENOM" id="CLU_2733567_0_0_10"/>
<dbReference type="KEGG" id="dori:FH5T_10025"/>
<proteinExistence type="predicted"/>
<evidence type="ECO:0000313" key="3">
    <source>
        <dbReference type="Proteomes" id="UP000023772"/>
    </source>
</evidence>
<dbReference type="RefSeq" id="WP_038557952.1">
    <property type="nucleotide sequence ID" value="NZ_FOHT01000007.1"/>
</dbReference>
<keyword evidence="3" id="KW-1185">Reference proteome</keyword>
<sequence>MKTITIDISEKVYNLFRGLLKQLPKGSYKIYEEDPDVLTAEEQKELYSIQNKLDKGDLSDFVDWDDVQDKF</sequence>
<organism evidence="2 4">
    <name type="scientific">Draconibacterium orientale</name>
    <dbReference type="NCBI Taxonomy" id="1168034"/>
    <lineage>
        <taxon>Bacteria</taxon>
        <taxon>Pseudomonadati</taxon>
        <taxon>Bacteroidota</taxon>
        <taxon>Bacteroidia</taxon>
        <taxon>Marinilabiliales</taxon>
        <taxon>Prolixibacteraceae</taxon>
        <taxon>Draconibacterium</taxon>
    </lineage>
</organism>
<gene>
    <name evidence="1" type="ORF">FH5T_10025</name>
    <name evidence="2" type="ORF">SAMN05444285_107103</name>
</gene>
<dbReference type="EMBL" id="CP007451">
    <property type="protein sequence ID" value="AHW61872.1"/>
    <property type="molecule type" value="Genomic_DNA"/>
</dbReference>
<dbReference type="AlphaFoldDB" id="X5DMQ8"/>
<dbReference type="EMBL" id="FOHT01000007">
    <property type="protein sequence ID" value="SET18397.1"/>
    <property type="molecule type" value="Genomic_DNA"/>
</dbReference>
<evidence type="ECO:0000313" key="1">
    <source>
        <dbReference type="EMBL" id="AHW61872.1"/>
    </source>
</evidence>